<dbReference type="SUPFAM" id="SSF51679">
    <property type="entry name" value="Bacterial luciferase-like"/>
    <property type="match status" value="1"/>
</dbReference>
<evidence type="ECO:0000313" key="4">
    <source>
        <dbReference type="Proteomes" id="UP001236014"/>
    </source>
</evidence>
<dbReference type="Proteomes" id="UP001236014">
    <property type="component" value="Chromosome"/>
</dbReference>
<keyword evidence="1 3" id="KW-0560">Oxidoreductase</keyword>
<dbReference type="CDD" id="cd01097">
    <property type="entry name" value="Tetrahydromethanopterin_reductase"/>
    <property type="match status" value="1"/>
</dbReference>
<reference evidence="3 4" key="1">
    <citation type="submission" date="2023-06" db="EMBL/GenBank/DDBJ databases">
        <authorList>
            <person name="Oyuntsetseg B."/>
            <person name="Kim S.B."/>
        </authorList>
    </citation>
    <scope>NUCLEOTIDE SEQUENCE [LARGE SCALE GENOMIC DNA]</scope>
    <source>
        <strain evidence="3 4">2-15</strain>
    </source>
</reference>
<evidence type="ECO:0000256" key="1">
    <source>
        <dbReference type="ARBA" id="ARBA00023002"/>
    </source>
</evidence>
<dbReference type="EC" id="1.-.-.-" evidence="3"/>
<dbReference type="GO" id="GO:0016705">
    <property type="term" value="F:oxidoreductase activity, acting on paired donors, with incorporation or reduction of molecular oxygen"/>
    <property type="evidence" value="ECO:0007669"/>
    <property type="project" value="InterPro"/>
</dbReference>
<feature type="domain" description="Luciferase-like" evidence="2">
    <location>
        <begin position="13"/>
        <end position="272"/>
    </location>
</feature>
<dbReference type="InterPro" id="IPR019910">
    <property type="entry name" value="Lucif-like_OxRdtase_MSMEG_4879"/>
</dbReference>
<protein>
    <submittedName>
        <fullName evidence="3">TIGR03564 family F420-dependent LLM class oxidoreductase</fullName>
        <ecNumber evidence="3">1.-.-.-</ecNumber>
    </submittedName>
</protein>
<dbReference type="Gene3D" id="3.20.20.30">
    <property type="entry name" value="Luciferase-like domain"/>
    <property type="match status" value="1"/>
</dbReference>
<dbReference type="Pfam" id="PF00296">
    <property type="entry name" value="Bac_luciferase"/>
    <property type="match status" value="1"/>
</dbReference>
<evidence type="ECO:0000259" key="2">
    <source>
        <dbReference type="Pfam" id="PF00296"/>
    </source>
</evidence>
<dbReference type="InterPro" id="IPR011251">
    <property type="entry name" value="Luciferase-like_dom"/>
</dbReference>
<dbReference type="InterPro" id="IPR050564">
    <property type="entry name" value="F420-G6PD/mer"/>
</dbReference>
<dbReference type="KEGG" id="acab:QRX50_02985"/>
<name>A0A9Y2MY75_9PSEU</name>
<accession>A0A9Y2MY75</accession>
<gene>
    <name evidence="3" type="ORF">QRX50_02985</name>
</gene>
<dbReference type="NCBIfam" id="TIGR03564">
    <property type="entry name" value="F420_MSMEG_4879"/>
    <property type="match status" value="1"/>
</dbReference>
<proteinExistence type="predicted"/>
<evidence type="ECO:0000313" key="3">
    <source>
        <dbReference type="EMBL" id="WIX79779.1"/>
    </source>
</evidence>
<sequence length="310" mass="31571">MKIGIAIGDLRGPASAAELVGQARAAAAAGFSTAWVSQALGWDAMVALGALGSVSGIALGTAVVPVPQRHSLVLAGQALSVQAATGNRLTLGIGAGIAAMVGPMFGLPVDRPARRLREYLEVLIPLLRGESVAFSGETLTAFGSVAVPGARPPSVLVAAMGPAMLRVAGELADGTVTWLAGPRTLGEHVVPSITTASTRSPRVVAGLPVCVTADENGVRARISADFALAAQSPEYRAVFDREGVTGAGDVAVVGDEDAVASQLGRLRDAGVTEFFFSPQGSVAEQRRTVEVLSETASRSREKPLPSGKCD</sequence>
<keyword evidence="4" id="KW-1185">Reference proteome</keyword>
<dbReference type="AlphaFoldDB" id="A0A9Y2MY75"/>
<dbReference type="PANTHER" id="PTHR43244:SF1">
    <property type="entry name" value="5,10-METHYLENETETRAHYDROMETHANOPTERIN REDUCTASE"/>
    <property type="match status" value="1"/>
</dbReference>
<dbReference type="RefSeq" id="WP_285970459.1">
    <property type="nucleotide sequence ID" value="NZ_CP127294.1"/>
</dbReference>
<organism evidence="3 4">
    <name type="scientific">Amycolatopsis carbonis</name>
    <dbReference type="NCBI Taxonomy" id="715471"/>
    <lineage>
        <taxon>Bacteria</taxon>
        <taxon>Bacillati</taxon>
        <taxon>Actinomycetota</taxon>
        <taxon>Actinomycetes</taxon>
        <taxon>Pseudonocardiales</taxon>
        <taxon>Pseudonocardiaceae</taxon>
        <taxon>Amycolatopsis</taxon>
    </lineage>
</organism>
<dbReference type="PANTHER" id="PTHR43244">
    <property type="match status" value="1"/>
</dbReference>
<dbReference type="EMBL" id="CP127294">
    <property type="protein sequence ID" value="WIX79779.1"/>
    <property type="molecule type" value="Genomic_DNA"/>
</dbReference>
<dbReference type="InterPro" id="IPR036661">
    <property type="entry name" value="Luciferase-like_sf"/>
</dbReference>